<organism evidence="11 12">
    <name type="scientific">Erwinia typographi</name>
    <dbReference type="NCBI Taxonomy" id="371042"/>
    <lineage>
        <taxon>Bacteria</taxon>
        <taxon>Pseudomonadati</taxon>
        <taxon>Pseudomonadota</taxon>
        <taxon>Gammaproteobacteria</taxon>
        <taxon>Enterobacterales</taxon>
        <taxon>Erwiniaceae</taxon>
        <taxon>Erwinia</taxon>
    </lineage>
</organism>
<accession>A0A0A3ZBR9</accession>
<evidence type="ECO:0000313" key="12">
    <source>
        <dbReference type="Proteomes" id="UP000030351"/>
    </source>
</evidence>
<comment type="caution">
    <text evidence="11">The sequence shown here is derived from an EMBL/GenBank/DDBJ whole genome shotgun (WGS) entry which is preliminary data.</text>
</comment>
<evidence type="ECO:0000256" key="5">
    <source>
        <dbReference type="ARBA" id="ARBA00022683"/>
    </source>
</evidence>
<reference evidence="11 12" key="1">
    <citation type="submission" date="2014-10" db="EMBL/GenBank/DDBJ databases">
        <title>Genome sequence of Erwinia typographi M043b.</title>
        <authorList>
            <person name="Chan K.-G."/>
            <person name="Tan W.-S."/>
        </authorList>
    </citation>
    <scope>NUCLEOTIDE SEQUENCE [LARGE SCALE GENOMIC DNA]</scope>
    <source>
        <strain evidence="11 12">M043b</strain>
    </source>
</reference>
<feature type="transmembrane region" description="Helical" evidence="9">
    <location>
        <begin position="79"/>
        <end position="107"/>
    </location>
</feature>
<keyword evidence="4" id="KW-0762">Sugar transport</keyword>
<feature type="transmembrane region" description="Helical" evidence="9">
    <location>
        <begin position="413"/>
        <end position="433"/>
    </location>
</feature>
<dbReference type="EMBL" id="JRUQ01000019">
    <property type="protein sequence ID" value="KGT95061.1"/>
    <property type="molecule type" value="Genomic_DNA"/>
</dbReference>
<feature type="transmembrane region" description="Helical" evidence="9">
    <location>
        <begin position="6"/>
        <end position="27"/>
    </location>
</feature>
<gene>
    <name evidence="11" type="ORF">NG99_05330</name>
</gene>
<evidence type="ECO:0000256" key="9">
    <source>
        <dbReference type="SAM" id="Phobius"/>
    </source>
</evidence>
<evidence type="ECO:0000259" key="10">
    <source>
        <dbReference type="PROSITE" id="PS51104"/>
    </source>
</evidence>
<keyword evidence="3" id="KW-1003">Cell membrane</keyword>
<dbReference type="InterPro" id="IPR013014">
    <property type="entry name" value="PTS_EIIC_2"/>
</dbReference>
<dbReference type="GO" id="GO:0009401">
    <property type="term" value="P:phosphoenolpyruvate-dependent sugar phosphotransferase system"/>
    <property type="evidence" value="ECO:0007669"/>
    <property type="project" value="UniProtKB-KW"/>
</dbReference>
<dbReference type="InterPro" id="IPR004703">
    <property type="entry name" value="PTS_sugar-sp_permease"/>
</dbReference>
<evidence type="ECO:0000313" key="11">
    <source>
        <dbReference type="EMBL" id="KGT95061.1"/>
    </source>
</evidence>
<evidence type="ECO:0000256" key="8">
    <source>
        <dbReference type="ARBA" id="ARBA00023136"/>
    </source>
</evidence>
<proteinExistence type="predicted"/>
<dbReference type="GO" id="GO:0005886">
    <property type="term" value="C:plasma membrane"/>
    <property type="evidence" value="ECO:0007669"/>
    <property type="project" value="UniProtKB-SubCell"/>
</dbReference>
<keyword evidence="2" id="KW-0813">Transport</keyword>
<feature type="transmembrane region" description="Helical" evidence="9">
    <location>
        <begin position="328"/>
        <end position="348"/>
    </location>
</feature>
<comment type="subcellular location">
    <subcellularLocation>
        <location evidence="1">Cell membrane</location>
        <topology evidence="1">Multi-pass membrane protein</topology>
    </subcellularLocation>
</comment>
<evidence type="ECO:0000256" key="4">
    <source>
        <dbReference type="ARBA" id="ARBA00022597"/>
    </source>
</evidence>
<dbReference type="STRING" id="371042.NG99_05330"/>
<feature type="transmembrane region" description="Helical" evidence="9">
    <location>
        <begin position="39"/>
        <end position="59"/>
    </location>
</feature>
<evidence type="ECO:0000256" key="1">
    <source>
        <dbReference type="ARBA" id="ARBA00004651"/>
    </source>
</evidence>
<keyword evidence="12" id="KW-1185">Reference proteome</keyword>
<dbReference type="AlphaFoldDB" id="A0A0A3ZBR9"/>
<dbReference type="InterPro" id="IPR013853">
    <property type="entry name" value="EIIC-GAT"/>
</dbReference>
<dbReference type="PANTHER" id="PTHR37324:SF2">
    <property type="entry name" value="PTS SYSTEM GALACTITOL-SPECIFIC EIIC COMPONENT"/>
    <property type="match status" value="1"/>
</dbReference>
<sequence length="457" mass="48685">MFIIDYIVNLGASVMMPLIFVILGLILRISLSRAIKAGLMVGIGFIGLSITVNLMIDSLTPVSHAIVERFGFNFSVLDVGWPAAAAVAMGTRVGAFVIPVCVAINMLMLYTKTTRVLNVDIWNLWHHAFTGSLVTIITDSLWLGIFAAALNCIITMVIADRTSSDVEKYLNLPSISVPHGFSASFVPAAWLVNAIVDRIPGVRDIKIDTEVIQKHLSILGDPASLGAIIGALLGVIAGIEVKAILQTAITMAAVMTIIPRMAKMLMEGVYPISERIQEIAQSRAGAFGKIAIGLDSAVSVGHPVTLSVSMLMIPIMLVLAAIVPGNQFLPFASLTGLPFAFVLVTAVCRGDMFRTLLTGLLTLSLALLIGTNLAPIVTSTAVSTGFSLPQGTTSISSVDYAGAMLPWVIIQSFYFKAIGVGILSLCTLALVMWNRRKLLQENAQLAEAGEESESHHV</sequence>
<feature type="transmembrane region" description="Helical" evidence="9">
    <location>
        <begin position="179"/>
        <end position="196"/>
    </location>
</feature>
<dbReference type="eggNOG" id="COG3775">
    <property type="taxonomic scope" value="Bacteria"/>
</dbReference>
<dbReference type="RefSeq" id="WP_034889139.1">
    <property type="nucleotide sequence ID" value="NZ_JRUQ01000019.1"/>
</dbReference>
<keyword evidence="8 9" id="KW-0472">Membrane</keyword>
<feature type="transmembrane region" description="Helical" evidence="9">
    <location>
        <begin position="355"/>
        <end position="377"/>
    </location>
</feature>
<evidence type="ECO:0000256" key="2">
    <source>
        <dbReference type="ARBA" id="ARBA00022448"/>
    </source>
</evidence>
<keyword evidence="5" id="KW-0598">Phosphotransferase system</keyword>
<evidence type="ECO:0000256" key="6">
    <source>
        <dbReference type="ARBA" id="ARBA00022692"/>
    </source>
</evidence>
<dbReference type="GO" id="GO:0015577">
    <property type="term" value="F:galactitol transmembrane transporter activity"/>
    <property type="evidence" value="ECO:0007669"/>
    <property type="project" value="InterPro"/>
</dbReference>
<dbReference type="PROSITE" id="PS51104">
    <property type="entry name" value="PTS_EIIC_TYPE_2"/>
    <property type="match status" value="1"/>
</dbReference>
<feature type="transmembrane region" description="Helical" evidence="9">
    <location>
        <begin position="243"/>
        <end position="262"/>
    </location>
</feature>
<dbReference type="Proteomes" id="UP000030351">
    <property type="component" value="Unassembled WGS sequence"/>
</dbReference>
<keyword evidence="7 9" id="KW-1133">Transmembrane helix</keyword>
<feature type="domain" description="PTS EIIC type-2" evidence="10">
    <location>
        <begin position="4"/>
        <end position="457"/>
    </location>
</feature>
<feature type="transmembrane region" description="Helical" evidence="9">
    <location>
        <begin position="304"/>
        <end position="322"/>
    </location>
</feature>
<protein>
    <submittedName>
        <fullName evidence="11">DNA mismatch repair protein MutT</fullName>
    </submittedName>
</protein>
<dbReference type="Pfam" id="PF03611">
    <property type="entry name" value="EIIC-GAT"/>
    <property type="match status" value="1"/>
</dbReference>
<feature type="transmembrane region" description="Helical" evidence="9">
    <location>
        <begin position="141"/>
        <end position="159"/>
    </location>
</feature>
<keyword evidence="6 9" id="KW-0812">Transmembrane</keyword>
<name>A0A0A3ZBR9_9GAMM</name>
<dbReference type="PANTHER" id="PTHR37324">
    <property type="entry name" value="PTS SYSTEM GALACTITOL-SPECIFIC EIIC COMPONENT"/>
    <property type="match status" value="1"/>
</dbReference>
<evidence type="ECO:0000256" key="7">
    <source>
        <dbReference type="ARBA" id="ARBA00022989"/>
    </source>
</evidence>
<dbReference type="OrthoDB" id="9787936at2"/>
<dbReference type="PIRSF" id="PIRSF006304">
    <property type="entry name" value="GatC"/>
    <property type="match status" value="1"/>
</dbReference>
<feature type="transmembrane region" description="Helical" evidence="9">
    <location>
        <begin position="216"/>
        <end position="237"/>
    </location>
</feature>
<evidence type="ECO:0000256" key="3">
    <source>
        <dbReference type="ARBA" id="ARBA00022475"/>
    </source>
</evidence>